<dbReference type="SMART" id="SM00261">
    <property type="entry name" value="FU"/>
    <property type="match status" value="2"/>
</dbReference>
<evidence type="ECO:0000259" key="7">
    <source>
        <dbReference type="Pfam" id="PF15913"/>
    </source>
</evidence>
<dbReference type="Proteomes" id="UP000694383">
    <property type="component" value="Unplaced"/>
</dbReference>
<dbReference type="InterPro" id="IPR043601">
    <property type="entry name" value="Rspo_Fu-CRD_dom"/>
</dbReference>
<feature type="domain" description="R-spondin Fu-CRD" evidence="7">
    <location>
        <begin position="37"/>
        <end position="139"/>
    </location>
</feature>
<dbReference type="GO" id="GO:0005576">
    <property type="term" value="C:extracellular region"/>
    <property type="evidence" value="ECO:0007669"/>
    <property type="project" value="UniProtKB-SubCell"/>
</dbReference>
<organism evidence="8 9">
    <name type="scientific">Oryzias sinensis</name>
    <name type="common">Chinese medaka</name>
    <dbReference type="NCBI Taxonomy" id="183150"/>
    <lineage>
        <taxon>Eukaryota</taxon>
        <taxon>Metazoa</taxon>
        <taxon>Chordata</taxon>
        <taxon>Craniata</taxon>
        <taxon>Vertebrata</taxon>
        <taxon>Euteleostomi</taxon>
        <taxon>Actinopterygii</taxon>
        <taxon>Neopterygii</taxon>
        <taxon>Teleostei</taxon>
        <taxon>Neoteleostei</taxon>
        <taxon>Acanthomorphata</taxon>
        <taxon>Ovalentaria</taxon>
        <taxon>Atherinomorphae</taxon>
        <taxon>Beloniformes</taxon>
        <taxon>Adrianichthyidae</taxon>
        <taxon>Oryziinae</taxon>
        <taxon>Oryzias</taxon>
    </lineage>
</organism>
<comment type="subcellular location">
    <subcellularLocation>
        <location evidence="1">Secreted</location>
    </subcellularLocation>
</comment>
<dbReference type="Pfam" id="PF15913">
    <property type="entry name" value="Furin-like_2"/>
    <property type="match status" value="1"/>
</dbReference>
<dbReference type="Ensembl" id="ENSOSIT00000045687.1">
    <property type="protein sequence ID" value="ENSOSIP00000043413.1"/>
    <property type="gene ID" value="ENSOSIG00000020832.1"/>
</dbReference>
<keyword evidence="2" id="KW-0964">Secreted</keyword>
<keyword evidence="5" id="KW-0325">Glycoprotein</keyword>
<evidence type="ECO:0000256" key="2">
    <source>
        <dbReference type="ARBA" id="ARBA00022525"/>
    </source>
</evidence>
<feature type="signal peptide" evidence="6">
    <location>
        <begin position="1"/>
        <end position="21"/>
    </location>
</feature>
<dbReference type="Gene3D" id="2.10.220.10">
    <property type="entry name" value="Hormone Receptor, Insulin-like Growth Factor Receptor 1, Chain A, domain 2"/>
    <property type="match status" value="1"/>
</dbReference>
<name>A0A8C7ZHL0_9TELE</name>
<sequence length="190" mass="21329">MQIPSFIFLIHLLSSISIGHGRSNIQRSKRSYNCLPGCATCSPLNGCLSCKPRFFFHLVLEGIRQRGVCLTSCPLGHYGMRSPHVMFCSYCPAECKPDCASCFSEHFCTRCHPGSFLFQGKCGNSCPNGLAAITELRECAGNIQWRSWMETRTRQVPHFLRVHADPCPHVSEVRKCIIRKGVNSNEFKSI</sequence>
<accession>A0A8C7ZHL0</accession>
<evidence type="ECO:0000256" key="5">
    <source>
        <dbReference type="ARBA" id="ARBA00023180"/>
    </source>
</evidence>
<reference evidence="8" key="1">
    <citation type="submission" date="2025-08" db="UniProtKB">
        <authorList>
            <consortium name="Ensembl"/>
        </authorList>
    </citation>
    <scope>IDENTIFICATION</scope>
</reference>
<evidence type="ECO:0000256" key="1">
    <source>
        <dbReference type="ARBA" id="ARBA00004613"/>
    </source>
</evidence>
<dbReference type="GeneTree" id="ENSGT00940000157815"/>
<evidence type="ECO:0000256" key="4">
    <source>
        <dbReference type="ARBA" id="ARBA00023157"/>
    </source>
</evidence>
<dbReference type="PANTHER" id="PTHR46987:SF1">
    <property type="entry name" value="R-SPONDIN-3"/>
    <property type="match status" value="1"/>
</dbReference>
<reference evidence="8" key="2">
    <citation type="submission" date="2025-09" db="UniProtKB">
        <authorList>
            <consortium name="Ensembl"/>
        </authorList>
    </citation>
    <scope>IDENTIFICATION</scope>
</reference>
<dbReference type="InterPro" id="IPR009030">
    <property type="entry name" value="Growth_fac_rcpt_cys_sf"/>
</dbReference>
<evidence type="ECO:0000313" key="8">
    <source>
        <dbReference type="Ensembl" id="ENSOSIP00000043413.1"/>
    </source>
</evidence>
<keyword evidence="9" id="KW-1185">Reference proteome</keyword>
<keyword evidence="3 6" id="KW-0732">Signal</keyword>
<dbReference type="CDD" id="cd00064">
    <property type="entry name" value="FU"/>
    <property type="match status" value="1"/>
</dbReference>
<keyword evidence="4" id="KW-1015">Disulfide bond</keyword>
<dbReference type="PANTHER" id="PTHR46987">
    <property type="entry name" value="NEUROHYPOPHYSIAL HORMONES, N-TERMINAL DOMAIN CONTAINING PROTEIN"/>
    <property type="match status" value="1"/>
</dbReference>
<protein>
    <submittedName>
        <fullName evidence="8">R-spondin 3</fullName>
    </submittedName>
</protein>
<dbReference type="InterPro" id="IPR051514">
    <property type="entry name" value="R-spondin"/>
</dbReference>
<evidence type="ECO:0000256" key="6">
    <source>
        <dbReference type="SAM" id="SignalP"/>
    </source>
</evidence>
<dbReference type="InterPro" id="IPR006212">
    <property type="entry name" value="Furin_repeat"/>
</dbReference>
<evidence type="ECO:0000256" key="3">
    <source>
        <dbReference type="ARBA" id="ARBA00022729"/>
    </source>
</evidence>
<evidence type="ECO:0000313" key="9">
    <source>
        <dbReference type="Proteomes" id="UP000694383"/>
    </source>
</evidence>
<dbReference type="SUPFAM" id="SSF57184">
    <property type="entry name" value="Growth factor receptor domain"/>
    <property type="match status" value="1"/>
</dbReference>
<feature type="chain" id="PRO_5034969082" evidence="6">
    <location>
        <begin position="22"/>
        <end position="190"/>
    </location>
</feature>
<dbReference type="AlphaFoldDB" id="A0A8C7ZHL0"/>
<proteinExistence type="predicted"/>